<gene>
    <name evidence="2" type="ORF">SAMN05660662_1918</name>
</gene>
<organism evidence="2 3">
    <name type="scientific">Blastococcus aurantiacus</name>
    <dbReference type="NCBI Taxonomy" id="1550231"/>
    <lineage>
        <taxon>Bacteria</taxon>
        <taxon>Bacillati</taxon>
        <taxon>Actinomycetota</taxon>
        <taxon>Actinomycetes</taxon>
        <taxon>Geodermatophilales</taxon>
        <taxon>Geodermatophilaceae</taxon>
        <taxon>Blastococcus</taxon>
    </lineage>
</organism>
<accession>A0A1G7KK02</accession>
<dbReference type="OrthoDB" id="5191324at2"/>
<dbReference type="EMBL" id="FNBT01000003">
    <property type="protein sequence ID" value="SDF37466.1"/>
    <property type="molecule type" value="Genomic_DNA"/>
</dbReference>
<proteinExistence type="predicted"/>
<feature type="region of interest" description="Disordered" evidence="1">
    <location>
        <begin position="112"/>
        <end position="137"/>
    </location>
</feature>
<name>A0A1G7KK02_9ACTN</name>
<sequence>MTVTACSGSTEPPSWFAQRTELPSCGEDEEHTAGYPDREARTCFREAFEADRPAELTRLTYGDEGESIRTHFRVLGSARYEIVGQHFDGPADGSDPSGRGRYECDRFVFVDEPGAGSDGAPETNAAGECEQVEHVSA</sequence>
<dbReference type="Proteomes" id="UP000199406">
    <property type="component" value="Unassembled WGS sequence"/>
</dbReference>
<dbReference type="RefSeq" id="WP_091765197.1">
    <property type="nucleotide sequence ID" value="NZ_FNBT01000003.1"/>
</dbReference>
<evidence type="ECO:0000313" key="2">
    <source>
        <dbReference type="EMBL" id="SDF37466.1"/>
    </source>
</evidence>
<keyword evidence="3" id="KW-1185">Reference proteome</keyword>
<evidence type="ECO:0000256" key="1">
    <source>
        <dbReference type="SAM" id="MobiDB-lite"/>
    </source>
</evidence>
<evidence type="ECO:0000313" key="3">
    <source>
        <dbReference type="Proteomes" id="UP000199406"/>
    </source>
</evidence>
<protein>
    <submittedName>
        <fullName evidence="2">Uncharacterized protein</fullName>
    </submittedName>
</protein>
<dbReference type="AlphaFoldDB" id="A0A1G7KK02"/>
<reference evidence="3" key="1">
    <citation type="submission" date="2016-10" db="EMBL/GenBank/DDBJ databases">
        <authorList>
            <person name="Varghese N."/>
            <person name="Submissions S."/>
        </authorList>
    </citation>
    <scope>NUCLEOTIDE SEQUENCE [LARGE SCALE GENOMIC DNA]</scope>
    <source>
        <strain evidence="3">DSM 44268</strain>
    </source>
</reference>